<feature type="DNA-binding region" description="OmpR/PhoB-type" evidence="7">
    <location>
        <begin position="136"/>
        <end position="235"/>
    </location>
</feature>
<evidence type="ECO:0000256" key="5">
    <source>
        <dbReference type="ARBA" id="ARBA00023163"/>
    </source>
</evidence>
<dbReference type="PANTHER" id="PTHR48111:SF40">
    <property type="entry name" value="PHOSPHATE REGULON TRANSCRIPTIONAL REGULATORY PROTEIN PHOB"/>
    <property type="match status" value="1"/>
</dbReference>
<evidence type="ECO:0000259" key="9">
    <source>
        <dbReference type="PROSITE" id="PS51755"/>
    </source>
</evidence>
<evidence type="ECO:0000256" key="2">
    <source>
        <dbReference type="ARBA" id="ARBA00023012"/>
    </source>
</evidence>
<dbReference type="RefSeq" id="WP_341413930.1">
    <property type="nucleotide sequence ID" value="NZ_JBBPCC010000001.1"/>
</dbReference>
<dbReference type="SMART" id="SM00862">
    <property type="entry name" value="Trans_reg_C"/>
    <property type="match status" value="1"/>
</dbReference>
<keyword evidence="11" id="KW-1185">Reference proteome</keyword>
<dbReference type="InterPro" id="IPR001789">
    <property type="entry name" value="Sig_transdc_resp-reg_receiver"/>
</dbReference>
<keyword evidence="4 7" id="KW-0238">DNA-binding</keyword>
<keyword evidence="2" id="KW-0902">Two-component regulatory system</keyword>
<dbReference type="Proteomes" id="UP001469365">
    <property type="component" value="Unassembled WGS sequence"/>
</dbReference>
<evidence type="ECO:0000313" key="10">
    <source>
        <dbReference type="EMBL" id="MEK8126887.1"/>
    </source>
</evidence>
<dbReference type="EMBL" id="JBBPCC010000001">
    <property type="protein sequence ID" value="MEK8126887.1"/>
    <property type="molecule type" value="Genomic_DNA"/>
</dbReference>
<dbReference type="InterPro" id="IPR011006">
    <property type="entry name" value="CheY-like_superfamily"/>
</dbReference>
<evidence type="ECO:0000313" key="11">
    <source>
        <dbReference type="Proteomes" id="UP001469365"/>
    </source>
</evidence>
<dbReference type="PROSITE" id="PS50110">
    <property type="entry name" value="RESPONSE_REGULATORY"/>
    <property type="match status" value="1"/>
</dbReference>
<dbReference type="InterPro" id="IPR001867">
    <property type="entry name" value="OmpR/PhoB-type_DNA-bd"/>
</dbReference>
<dbReference type="InterPro" id="IPR036388">
    <property type="entry name" value="WH-like_DNA-bd_sf"/>
</dbReference>
<feature type="modified residue" description="4-aspartylphosphate" evidence="6">
    <location>
        <position position="54"/>
    </location>
</feature>
<keyword evidence="1 6" id="KW-0597">Phosphoprotein</keyword>
<dbReference type="Gene3D" id="1.10.10.10">
    <property type="entry name" value="Winged helix-like DNA-binding domain superfamily/Winged helix DNA-binding domain"/>
    <property type="match status" value="1"/>
</dbReference>
<sequence length="244" mass="27849">MTIQTIMIVEDDAEIRNVTRLYLEKNGFRVVCADNGDDALKLMKADKPDLAILDVLLPGKTGFVVCQELREISSVPVLFLSCLKEESDKIAALNLGGDDYMTKPFSPNELVARVRAHLRRPYLNKEKEVQSEEAQAARLVFGSMHIDGWSRVVRIDGQPVPLSRKEFDLLYFLGSNPGRTFTHEQLFRQIWGQESFNDTRTIIVHVSNLRKKIEPDPSCPKYIINVHGVGYKFMQRSEAYDHTH</sequence>
<dbReference type="Pfam" id="PF00072">
    <property type="entry name" value="Response_reg"/>
    <property type="match status" value="1"/>
</dbReference>
<dbReference type="SUPFAM" id="SSF46894">
    <property type="entry name" value="C-terminal effector domain of the bipartite response regulators"/>
    <property type="match status" value="1"/>
</dbReference>
<keyword evidence="5" id="KW-0804">Transcription</keyword>
<dbReference type="PANTHER" id="PTHR48111">
    <property type="entry name" value="REGULATOR OF RPOS"/>
    <property type="match status" value="1"/>
</dbReference>
<accession>A0ABU9DDF7</accession>
<dbReference type="SMART" id="SM00448">
    <property type="entry name" value="REC"/>
    <property type="match status" value="1"/>
</dbReference>
<feature type="domain" description="OmpR/PhoB-type" evidence="9">
    <location>
        <begin position="136"/>
        <end position="235"/>
    </location>
</feature>
<feature type="domain" description="Response regulatory" evidence="8">
    <location>
        <begin position="5"/>
        <end position="118"/>
    </location>
</feature>
<evidence type="ECO:0000256" key="6">
    <source>
        <dbReference type="PROSITE-ProRule" id="PRU00169"/>
    </source>
</evidence>
<name>A0ABU9DDF7_9BACL</name>
<protein>
    <submittedName>
        <fullName evidence="10">Response regulator transcription factor</fullName>
    </submittedName>
</protein>
<evidence type="ECO:0000259" key="8">
    <source>
        <dbReference type="PROSITE" id="PS50110"/>
    </source>
</evidence>
<evidence type="ECO:0000256" key="1">
    <source>
        <dbReference type="ARBA" id="ARBA00022553"/>
    </source>
</evidence>
<organism evidence="10 11">
    <name type="scientific">Paenibacillus filicis</name>
    <dbReference type="NCBI Taxonomy" id="669464"/>
    <lineage>
        <taxon>Bacteria</taxon>
        <taxon>Bacillati</taxon>
        <taxon>Bacillota</taxon>
        <taxon>Bacilli</taxon>
        <taxon>Bacillales</taxon>
        <taxon>Paenibacillaceae</taxon>
        <taxon>Paenibacillus</taxon>
    </lineage>
</organism>
<evidence type="ECO:0000256" key="4">
    <source>
        <dbReference type="ARBA" id="ARBA00023125"/>
    </source>
</evidence>
<evidence type="ECO:0000256" key="7">
    <source>
        <dbReference type="PROSITE-ProRule" id="PRU01091"/>
    </source>
</evidence>
<dbReference type="Gene3D" id="3.40.50.2300">
    <property type="match status" value="1"/>
</dbReference>
<dbReference type="Gene3D" id="6.10.250.690">
    <property type="match status" value="1"/>
</dbReference>
<gene>
    <name evidence="10" type="ORF">WMW72_03090</name>
</gene>
<dbReference type="CDD" id="cd00383">
    <property type="entry name" value="trans_reg_C"/>
    <property type="match status" value="1"/>
</dbReference>
<dbReference type="InterPro" id="IPR039420">
    <property type="entry name" value="WalR-like"/>
</dbReference>
<evidence type="ECO:0000256" key="3">
    <source>
        <dbReference type="ARBA" id="ARBA00023015"/>
    </source>
</evidence>
<dbReference type="PROSITE" id="PS51755">
    <property type="entry name" value="OMPR_PHOB"/>
    <property type="match status" value="1"/>
</dbReference>
<dbReference type="InterPro" id="IPR016032">
    <property type="entry name" value="Sig_transdc_resp-reg_C-effctor"/>
</dbReference>
<reference evidence="10 11" key="1">
    <citation type="submission" date="2024-04" db="EMBL/GenBank/DDBJ databases">
        <title>draft genome sequnece of Paenibacillus filicis.</title>
        <authorList>
            <person name="Kim D.-U."/>
        </authorList>
    </citation>
    <scope>NUCLEOTIDE SEQUENCE [LARGE SCALE GENOMIC DNA]</scope>
    <source>
        <strain evidence="10 11">KACC14197</strain>
    </source>
</reference>
<dbReference type="Pfam" id="PF00486">
    <property type="entry name" value="Trans_reg_C"/>
    <property type="match status" value="1"/>
</dbReference>
<proteinExistence type="predicted"/>
<dbReference type="SUPFAM" id="SSF52172">
    <property type="entry name" value="CheY-like"/>
    <property type="match status" value="1"/>
</dbReference>
<comment type="caution">
    <text evidence="10">The sequence shown here is derived from an EMBL/GenBank/DDBJ whole genome shotgun (WGS) entry which is preliminary data.</text>
</comment>
<dbReference type="CDD" id="cd17574">
    <property type="entry name" value="REC_OmpR"/>
    <property type="match status" value="1"/>
</dbReference>
<keyword evidence="3" id="KW-0805">Transcription regulation</keyword>